<accession>A0A8J8Q293</accession>
<evidence type="ECO:0000313" key="2">
    <source>
        <dbReference type="EMBL" id="TYL37098.1"/>
    </source>
</evidence>
<reference evidence="2" key="1">
    <citation type="submission" date="2017-11" db="EMBL/GenBank/DDBJ databases">
        <authorList>
            <person name="Kajale S.C."/>
            <person name="Sharma A."/>
        </authorList>
    </citation>
    <scope>NUCLEOTIDE SEQUENCE</scope>
    <source>
        <strain evidence="2">LS1_42</strain>
    </source>
</reference>
<dbReference type="Pfam" id="PF11645">
    <property type="entry name" value="PDDEXK_5"/>
    <property type="match status" value="1"/>
</dbReference>
<keyword evidence="3" id="KW-1185">Reference proteome</keyword>
<feature type="domain" description="PD(D/E)XK endonuclease" evidence="1">
    <location>
        <begin position="16"/>
        <end position="82"/>
    </location>
</feature>
<proteinExistence type="predicted"/>
<dbReference type="InterPro" id="IPR021671">
    <property type="entry name" value="PD(D/E)XK_Endonuc"/>
</dbReference>
<dbReference type="GO" id="GO:0003676">
    <property type="term" value="F:nucleic acid binding"/>
    <property type="evidence" value="ECO:0007669"/>
    <property type="project" value="InterPro"/>
</dbReference>
<gene>
    <name evidence="2" type="ORF">CV102_18965</name>
</gene>
<dbReference type="Gene3D" id="3.40.1350.10">
    <property type="match status" value="1"/>
</dbReference>
<dbReference type="AlphaFoldDB" id="A0A8J8Q293"/>
<name>A0A8J8Q293_9EURY</name>
<sequence length="91" mass="10407">MVDHNCRVSYTHGLYKYDPIADKEDEPIRVQVKKASQDTDENWKNSIPTDGYTDDEIDLFAGYAPEPDKVFYVLIEETGSEFSVLNETGEI</sequence>
<evidence type="ECO:0000313" key="3">
    <source>
        <dbReference type="Proteomes" id="UP000766904"/>
    </source>
</evidence>
<comment type="caution">
    <text evidence="2">The sequence shown here is derived from an EMBL/GenBank/DDBJ whole genome shotgun (WGS) entry which is preliminary data.</text>
</comment>
<dbReference type="InterPro" id="IPR011856">
    <property type="entry name" value="tRNA_endonuc-like_dom_sf"/>
</dbReference>
<evidence type="ECO:0000259" key="1">
    <source>
        <dbReference type="Pfam" id="PF11645"/>
    </source>
</evidence>
<dbReference type="OrthoDB" id="350649at2157"/>
<organism evidence="2 3">
    <name type="scientific">Natronococcus pandeyae</name>
    <dbReference type="NCBI Taxonomy" id="2055836"/>
    <lineage>
        <taxon>Archaea</taxon>
        <taxon>Methanobacteriati</taxon>
        <taxon>Methanobacteriota</taxon>
        <taxon>Stenosarchaea group</taxon>
        <taxon>Halobacteria</taxon>
        <taxon>Halobacteriales</taxon>
        <taxon>Natrialbaceae</taxon>
        <taxon>Natronococcus</taxon>
    </lineage>
</organism>
<protein>
    <recommendedName>
        <fullName evidence="1">PD(D/E)XK endonuclease domain-containing protein</fullName>
    </recommendedName>
</protein>
<dbReference type="Proteomes" id="UP000766904">
    <property type="component" value="Unassembled WGS sequence"/>
</dbReference>
<dbReference type="EMBL" id="PHNJ01000012">
    <property type="protein sequence ID" value="TYL37098.1"/>
    <property type="molecule type" value="Genomic_DNA"/>
</dbReference>